<dbReference type="GO" id="GO:0005829">
    <property type="term" value="C:cytosol"/>
    <property type="evidence" value="ECO:0007669"/>
    <property type="project" value="TreeGrafter"/>
</dbReference>
<dbReference type="EC" id="6.3.3.1" evidence="3 12"/>
<dbReference type="Gene3D" id="3.90.650.10">
    <property type="entry name" value="PurM-like C-terminal domain"/>
    <property type="match status" value="1"/>
</dbReference>
<dbReference type="UniPathway" id="UPA00074">
    <property type="reaction ID" value="UER00129"/>
</dbReference>
<dbReference type="RefSeq" id="WP_124867308.1">
    <property type="nucleotide sequence ID" value="NZ_CP034183.1"/>
</dbReference>
<feature type="domain" description="PurM-like C-terminal" evidence="15">
    <location>
        <begin position="193"/>
        <end position="358"/>
    </location>
</feature>
<keyword evidence="17" id="KW-1185">Reference proteome</keyword>
<dbReference type="GO" id="GO:0005524">
    <property type="term" value="F:ATP binding"/>
    <property type="evidence" value="ECO:0007669"/>
    <property type="project" value="UniProtKB-KW"/>
</dbReference>
<sequence>MSQNPPETELNTEAQRRSASQPSAYARAGVDIDAGQRAVALMKGAVARTHGPQVLGGIGGFGGLFRAGFEHLSDPVLVASTDGVGTKTKVASRAGQFGGLGADIVNHCVNDILVQGARPLFFLDYVAMGKLIPERVAEFVTGAAAACEALGVALLGGETAEMPGVYVEGELDIVGTIVGVVDRANLITGERLRAGDVVIALPSAGLHTNGFSLARAALDGLDWDSPDAELGMSLQDALLIPHRSYLAAHRALEQAGLDVRAMSHITGGGLIDNPPRVLPTGLGLRFDLGSYTVPPLFARIVSRSQMDIREAYRALNMGVGFLFMLPPDQAASALEVLRAEGEAPWVIGEVVVGEGVELSRPSGADL</sequence>
<comment type="similarity">
    <text evidence="2 12">Belongs to the AIR synthase family.</text>
</comment>
<accession>A0A3G8YGB4</accession>
<evidence type="ECO:0000256" key="12">
    <source>
        <dbReference type="HAMAP-Rule" id="MF_00741"/>
    </source>
</evidence>
<dbReference type="Proteomes" id="UP000276417">
    <property type="component" value="Chromosome 1"/>
</dbReference>
<proteinExistence type="inferred from homology"/>
<dbReference type="OrthoDB" id="9802507at2"/>
<evidence type="ECO:0000256" key="11">
    <source>
        <dbReference type="ARBA" id="ARBA00049057"/>
    </source>
</evidence>
<dbReference type="SUPFAM" id="SSF56042">
    <property type="entry name" value="PurM C-terminal domain-like"/>
    <property type="match status" value="1"/>
</dbReference>
<evidence type="ECO:0000256" key="8">
    <source>
        <dbReference type="ARBA" id="ARBA00031908"/>
    </source>
</evidence>
<keyword evidence="6 12" id="KW-0547">Nucleotide-binding</keyword>
<evidence type="ECO:0000256" key="5">
    <source>
        <dbReference type="ARBA" id="ARBA00022598"/>
    </source>
</evidence>
<feature type="region of interest" description="Disordered" evidence="13">
    <location>
        <begin position="1"/>
        <end position="25"/>
    </location>
</feature>
<dbReference type="Pfam" id="PF00586">
    <property type="entry name" value="AIRS"/>
    <property type="match status" value="1"/>
</dbReference>
<organism evidence="16 17">
    <name type="scientific">Deinococcus psychrotolerans</name>
    <dbReference type="NCBI Taxonomy" id="2489213"/>
    <lineage>
        <taxon>Bacteria</taxon>
        <taxon>Thermotogati</taxon>
        <taxon>Deinococcota</taxon>
        <taxon>Deinococci</taxon>
        <taxon>Deinococcales</taxon>
        <taxon>Deinococcaceae</taxon>
        <taxon>Deinococcus</taxon>
    </lineage>
</organism>
<dbReference type="CDD" id="cd02196">
    <property type="entry name" value="PurM"/>
    <property type="match status" value="1"/>
</dbReference>
<evidence type="ECO:0000256" key="3">
    <source>
        <dbReference type="ARBA" id="ARBA00013047"/>
    </source>
</evidence>
<protein>
    <recommendedName>
        <fullName evidence="4 12">Phosphoribosylformylglycinamidine cyclo-ligase</fullName>
        <ecNumber evidence="3 12">6.3.3.1</ecNumber>
    </recommendedName>
    <alternativeName>
        <fullName evidence="9 12">AIR synthase</fullName>
    </alternativeName>
    <alternativeName>
        <fullName evidence="10 12">AIRS</fullName>
    </alternativeName>
    <alternativeName>
        <fullName evidence="8 12">Phosphoribosyl-aminoimidazole synthetase</fullName>
    </alternativeName>
</protein>
<dbReference type="EMBL" id="CP034183">
    <property type="protein sequence ID" value="AZI41594.1"/>
    <property type="molecule type" value="Genomic_DNA"/>
</dbReference>
<evidence type="ECO:0000256" key="2">
    <source>
        <dbReference type="ARBA" id="ARBA00010280"/>
    </source>
</evidence>
<keyword evidence="7 12" id="KW-0067">ATP-binding</keyword>
<name>A0A3G8YGB4_9DEIO</name>
<dbReference type="PANTHER" id="PTHR10520:SF12">
    <property type="entry name" value="TRIFUNCTIONAL PURINE BIOSYNTHETIC PROTEIN ADENOSINE-3"/>
    <property type="match status" value="1"/>
</dbReference>
<dbReference type="InterPro" id="IPR004733">
    <property type="entry name" value="PurM_cligase"/>
</dbReference>
<dbReference type="GO" id="GO:0046084">
    <property type="term" value="P:adenine biosynthetic process"/>
    <property type="evidence" value="ECO:0007669"/>
    <property type="project" value="TreeGrafter"/>
</dbReference>
<dbReference type="SUPFAM" id="SSF55326">
    <property type="entry name" value="PurM N-terminal domain-like"/>
    <property type="match status" value="1"/>
</dbReference>
<evidence type="ECO:0000256" key="4">
    <source>
        <dbReference type="ARBA" id="ARBA00020367"/>
    </source>
</evidence>
<evidence type="ECO:0000256" key="6">
    <source>
        <dbReference type="ARBA" id="ARBA00022741"/>
    </source>
</evidence>
<reference evidence="16 17" key="1">
    <citation type="submission" date="2018-11" db="EMBL/GenBank/DDBJ databases">
        <title>Deinococcus shelandsis sp. nov., isolated from South Shetland Islands soil of Antarctica.</title>
        <authorList>
            <person name="Tian J."/>
        </authorList>
    </citation>
    <scope>NUCLEOTIDE SEQUENCE [LARGE SCALE GENOMIC DNA]</scope>
    <source>
        <strain evidence="16 17">S14-83T</strain>
    </source>
</reference>
<evidence type="ECO:0000256" key="7">
    <source>
        <dbReference type="ARBA" id="ARBA00022840"/>
    </source>
</evidence>
<evidence type="ECO:0000256" key="10">
    <source>
        <dbReference type="ARBA" id="ARBA00033093"/>
    </source>
</evidence>
<dbReference type="GO" id="GO:0004641">
    <property type="term" value="F:phosphoribosylformylglycinamidine cyclo-ligase activity"/>
    <property type="evidence" value="ECO:0007669"/>
    <property type="project" value="UniProtKB-UniRule"/>
</dbReference>
<comment type="subcellular location">
    <subcellularLocation>
        <location evidence="12">Cytoplasm</location>
    </subcellularLocation>
</comment>
<evidence type="ECO:0000256" key="9">
    <source>
        <dbReference type="ARBA" id="ARBA00032931"/>
    </source>
</evidence>
<comment type="pathway">
    <text evidence="1 12">Purine metabolism; IMP biosynthesis via de novo pathway; 5-amino-1-(5-phospho-D-ribosyl)imidazole from N(2)-formyl-N(1)-(5-phospho-D-ribosyl)glycinamide: step 2/2.</text>
</comment>
<evidence type="ECO:0000256" key="13">
    <source>
        <dbReference type="SAM" id="MobiDB-lite"/>
    </source>
</evidence>
<dbReference type="NCBIfam" id="TIGR00878">
    <property type="entry name" value="purM"/>
    <property type="match status" value="1"/>
</dbReference>
<dbReference type="Gene3D" id="3.30.1330.10">
    <property type="entry name" value="PurM-like, N-terminal domain"/>
    <property type="match status" value="1"/>
</dbReference>
<evidence type="ECO:0000313" key="16">
    <source>
        <dbReference type="EMBL" id="AZI41594.1"/>
    </source>
</evidence>
<dbReference type="GO" id="GO:0004637">
    <property type="term" value="F:phosphoribosylamine-glycine ligase activity"/>
    <property type="evidence" value="ECO:0007669"/>
    <property type="project" value="TreeGrafter"/>
</dbReference>
<keyword evidence="12" id="KW-0963">Cytoplasm</keyword>
<dbReference type="InterPro" id="IPR036676">
    <property type="entry name" value="PurM-like_C_sf"/>
</dbReference>
<evidence type="ECO:0000259" key="14">
    <source>
        <dbReference type="Pfam" id="PF00586"/>
    </source>
</evidence>
<dbReference type="HAMAP" id="MF_00741">
    <property type="entry name" value="AIRS"/>
    <property type="match status" value="1"/>
</dbReference>
<dbReference type="InterPro" id="IPR010918">
    <property type="entry name" value="PurM-like_C_dom"/>
</dbReference>
<keyword evidence="12" id="KW-0658">Purine biosynthesis</keyword>
<dbReference type="InterPro" id="IPR036921">
    <property type="entry name" value="PurM-like_N_sf"/>
</dbReference>
<dbReference type="KEGG" id="dph:EHF33_01505"/>
<evidence type="ECO:0000313" key="17">
    <source>
        <dbReference type="Proteomes" id="UP000276417"/>
    </source>
</evidence>
<dbReference type="Pfam" id="PF02769">
    <property type="entry name" value="AIRS_C"/>
    <property type="match status" value="1"/>
</dbReference>
<evidence type="ECO:0000256" key="1">
    <source>
        <dbReference type="ARBA" id="ARBA00004686"/>
    </source>
</evidence>
<comment type="catalytic activity">
    <reaction evidence="11 12">
        <text>2-formamido-N(1)-(5-O-phospho-beta-D-ribosyl)acetamidine + ATP = 5-amino-1-(5-phospho-beta-D-ribosyl)imidazole + ADP + phosphate + H(+)</text>
        <dbReference type="Rhea" id="RHEA:23032"/>
        <dbReference type="ChEBI" id="CHEBI:15378"/>
        <dbReference type="ChEBI" id="CHEBI:30616"/>
        <dbReference type="ChEBI" id="CHEBI:43474"/>
        <dbReference type="ChEBI" id="CHEBI:137981"/>
        <dbReference type="ChEBI" id="CHEBI:147287"/>
        <dbReference type="ChEBI" id="CHEBI:456216"/>
        <dbReference type="EC" id="6.3.3.1"/>
    </reaction>
</comment>
<dbReference type="InterPro" id="IPR016188">
    <property type="entry name" value="PurM-like_N"/>
</dbReference>
<keyword evidence="5 12" id="KW-0436">Ligase</keyword>
<dbReference type="PANTHER" id="PTHR10520">
    <property type="entry name" value="TRIFUNCTIONAL PURINE BIOSYNTHETIC PROTEIN ADENOSINE-3-RELATED"/>
    <property type="match status" value="1"/>
</dbReference>
<evidence type="ECO:0000259" key="15">
    <source>
        <dbReference type="Pfam" id="PF02769"/>
    </source>
</evidence>
<gene>
    <name evidence="12" type="primary">purM</name>
    <name evidence="16" type="ORF">EHF33_01505</name>
</gene>
<feature type="domain" description="PurM-like N-terminal" evidence="14">
    <location>
        <begin position="76"/>
        <end position="181"/>
    </location>
</feature>
<dbReference type="FunFam" id="3.30.1330.10:FF:000001">
    <property type="entry name" value="Phosphoribosylformylglycinamidine cyclo-ligase"/>
    <property type="match status" value="1"/>
</dbReference>
<dbReference type="AlphaFoldDB" id="A0A3G8YGB4"/>
<feature type="compositionally biased region" description="Polar residues" evidence="13">
    <location>
        <begin position="1"/>
        <end position="23"/>
    </location>
</feature>
<dbReference type="GO" id="GO:0006189">
    <property type="term" value="P:'de novo' IMP biosynthetic process"/>
    <property type="evidence" value="ECO:0007669"/>
    <property type="project" value="UniProtKB-UniRule"/>
</dbReference>